<name>A0A392V899_9FABA</name>
<accession>A0A392V899</accession>
<sequence length="43" mass="4813">MKETETSDESNNKENSMMKVIEASVDGGNEARIKESEFGFETI</sequence>
<proteinExistence type="predicted"/>
<evidence type="ECO:0000313" key="1">
    <source>
        <dbReference type="EMBL" id="MCI84526.1"/>
    </source>
</evidence>
<evidence type="ECO:0000313" key="2">
    <source>
        <dbReference type="Proteomes" id="UP000265520"/>
    </source>
</evidence>
<reference evidence="1 2" key="1">
    <citation type="journal article" date="2018" name="Front. Plant Sci.">
        <title>Red Clover (Trifolium pratense) and Zigzag Clover (T. medium) - A Picture of Genomic Similarities and Differences.</title>
        <authorList>
            <person name="Dluhosova J."/>
            <person name="Istvanek J."/>
            <person name="Nedelnik J."/>
            <person name="Repkova J."/>
        </authorList>
    </citation>
    <scope>NUCLEOTIDE SEQUENCE [LARGE SCALE GENOMIC DNA]</scope>
    <source>
        <strain evidence="2">cv. 10/8</strain>
        <tissue evidence="1">Leaf</tissue>
    </source>
</reference>
<organism evidence="1 2">
    <name type="scientific">Trifolium medium</name>
    <dbReference type="NCBI Taxonomy" id="97028"/>
    <lineage>
        <taxon>Eukaryota</taxon>
        <taxon>Viridiplantae</taxon>
        <taxon>Streptophyta</taxon>
        <taxon>Embryophyta</taxon>
        <taxon>Tracheophyta</taxon>
        <taxon>Spermatophyta</taxon>
        <taxon>Magnoliopsida</taxon>
        <taxon>eudicotyledons</taxon>
        <taxon>Gunneridae</taxon>
        <taxon>Pentapetalae</taxon>
        <taxon>rosids</taxon>
        <taxon>fabids</taxon>
        <taxon>Fabales</taxon>
        <taxon>Fabaceae</taxon>
        <taxon>Papilionoideae</taxon>
        <taxon>50 kb inversion clade</taxon>
        <taxon>NPAAA clade</taxon>
        <taxon>Hologalegina</taxon>
        <taxon>IRL clade</taxon>
        <taxon>Trifolieae</taxon>
        <taxon>Trifolium</taxon>
    </lineage>
</organism>
<dbReference type="Proteomes" id="UP000265520">
    <property type="component" value="Unassembled WGS sequence"/>
</dbReference>
<feature type="non-terminal residue" evidence="1">
    <location>
        <position position="43"/>
    </location>
</feature>
<dbReference type="EMBL" id="LXQA011093143">
    <property type="protein sequence ID" value="MCI84526.1"/>
    <property type="molecule type" value="Genomic_DNA"/>
</dbReference>
<keyword evidence="2" id="KW-1185">Reference proteome</keyword>
<protein>
    <submittedName>
        <fullName evidence="1">Uncharacterized protein</fullName>
    </submittedName>
</protein>
<comment type="caution">
    <text evidence="1">The sequence shown here is derived from an EMBL/GenBank/DDBJ whole genome shotgun (WGS) entry which is preliminary data.</text>
</comment>
<dbReference type="AlphaFoldDB" id="A0A392V899"/>